<organism evidence="2 3">
    <name type="scientific">Pleurodeles waltl</name>
    <name type="common">Iberian ribbed newt</name>
    <dbReference type="NCBI Taxonomy" id="8319"/>
    <lineage>
        <taxon>Eukaryota</taxon>
        <taxon>Metazoa</taxon>
        <taxon>Chordata</taxon>
        <taxon>Craniata</taxon>
        <taxon>Vertebrata</taxon>
        <taxon>Euteleostomi</taxon>
        <taxon>Amphibia</taxon>
        <taxon>Batrachia</taxon>
        <taxon>Caudata</taxon>
        <taxon>Salamandroidea</taxon>
        <taxon>Salamandridae</taxon>
        <taxon>Pleurodelinae</taxon>
        <taxon>Pleurodeles</taxon>
    </lineage>
</organism>
<evidence type="ECO:0000313" key="2">
    <source>
        <dbReference type="EMBL" id="KAJ1196914.1"/>
    </source>
</evidence>
<gene>
    <name evidence="2" type="ORF">NDU88_000777</name>
</gene>
<dbReference type="Proteomes" id="UP001066276">
    <property type="component" value="Chromosome 2_1"/>
</dbReference>
<dbReference type="AlphaFoldDB" id="A0AAV7VA00"/>
<evidence type="ECO:0000313" key="3">
    <source>
        <dbReference type="Proteomes" id="UP001066276"/>
    </source>
</evidence>
<feature type="region of interest" description="Disordered" evidence="1">
    <location>
        <begin position="1"/>
        <end position="122"/>
    </location>
</feature>
<evidence type="ECO:0000256" key="1">
    <source>
        <dbReference type="SAM" id="MobiDB-lite"/>
    </source>
</evidence>
<protein>
    <recommendedName>
        <fullName evidence="4">Reverse transcriptase domain-containing protein</fullName>
    </recommendedName>
</protein>
<accession>A0AAV7VA00</accession>
<sequence length="187" mass="21132">MLPGADGRSNDPGENGTRNIGNPDDWIPVLLPGQPTEEDAITIPGNLDIRIPDGIERKDGLRTRGAAEKEDAKEKGAERGDGPEERPDHKSEEEQKEASSEDTPKGREGPEEPERRHAPGGTWLSQLRKVKIYNYADDMQLIFTIDDTLESKEFFQKTMLYIQDWMNIHQLKLKSDKIKIVVTKNKI</sequence>
<keyword evidence="3" id="KW-1185">Reference proteome</keyword>
<dbReference type="EMBL" id="JANPWB010000003">
    <property type="protein sequence ID" value="KAJ1196914.1"/>
    <property type="molecule type" value="Genomic_DNA"/>
</dbReference>
<name>A0AAV7VA00_PLEWA</name>
<proteinExistence type="predicted"/>
<evidence type="ECO:0008006" key="4">
    <source>
        <dbReference type="Google" id="ProtNLM"/>
    </source>
</evidence>
<comment type="caution">
    <text evidence="2">The sequence shown here is derived from an EMBL/GenBank/DDBJ whole genome shotgun (WGS) entry which is preliminary data.</text>
</comment>
<feature type="compositionally biased region" description="Basic and acidic residues" evidence="1">
    <location>
        <begin position="50"/>
        <end position="117"/>
    </location>
</feature>
<reference evidence="2" key="1">
    <citation type="journal article" date="2022" name="bioRxiv">
        <title>Sequencing and chromosome-scale assembly of the giantPleurodeles waltlgenome.</title>
        <authorList>
            <person name="Brown T."/>
            <person name="Elewa A."/>
            <person name="Iarovenko S."/>
            <person name="Subramanian E."/>
            <person name="Araus A.J."/>
            <person name="Petzold A."/>
            <person name="Susuki M."/>
            <person name="Suzuki K.-i.T."/>
            <person name="Hayashi T."/>
            <person name="Toyoda A."/>
            <person name="Oliveira C."/>
            <person name="Osipova E."/>
            <person name="Leigh N.D."/>
            <person name="Simon A."/>
            <person name="Yun M.H."/>
        </authorList>
    </citation>
    <scope>NUCLEOTIDE SEQUENCE</scope>
    <source>
        <strain evidence="2">20211129_DDA</strain>
        <tissue evidence="2">Liver</tissue>
    </source>
</reference>